<proteinExistence type="inferred from homology"/>
<dbReference type="PROSITE" id="PS01125">
    <property type="entry name" value="ROK"/>
    <property type="match status" value="1"/>
</dbReference>
<organism evidence="14 15">
    <name type="scientific">Aphanomyces stellatus</name>
    <dbReference type="NCBI Taxonomy" id="120398"/>
    <lineage>
        <taxon>Eukaryota</taxon>
        <taxon>Sar</taxon>
        <taxon>Stramenopiles</taxon>
        <taxon>Oomycota</taxon>
        <taxon>Saprolegniomycetes</taxon>
        <taxon>Saprolegniales</taxon>
        <taxon>Verrucalvaceae</taxon>
        <taxon>Aphanomyces</taxon>
    </lineage>
</organism>
<evidence type="ECO:0000313" key="13">
    <source>
        <dbReference type="EMBL" id="KAF0686975.1"/>
    </source>
</evidence>
<evidence type="ECO:0000256" key="1">
    <source>
        <dbReference type="ARBA" id="ARBA00001946"/>
    </source>
</evidence>
<dbReference type="EMBL" id="VJMH01006965">
    <property type="protein sequence ID" value="KAF0686975.1"/>
    <property type="molecule type" value="Genomic_DNA"/>
</dbReference>
<reference evidence="14 15" key="1">
    <citation type="submission" date="2019-03" db="EMBL/GenBank/DDBJ databases">
        <authorList>
            <person name="Gaulin E."/>
            <person name="Dumas B."/>
        </authorList>
    </citation>
    <scope>NUCLEOTIDE SEQUENCE [LARGE SCALE GENOMIC DNA]</scope>
    <source>
        <strain evidence="14">CBS 568.67</strain>
    </source>
</reference>
<evidence type="ECO:0000256" key="9">
    <source>
        <dbReference type="ARBA" id="ARBA00022842"/>
    </source>
</evidence>
<dbReference type="FunFam" id="3.30.420.40:FF:000153">
    <property type="entry name" value="Putative fructokinase"/>
    <property type="match status" value="1"/>
</dbReference>
<evidence type="ECO:0000256" key="8">
    <source>
        <dbReference type="ARBA" id="ARBA00022840"/>
    </source>
</evidence>
<dbReference type="OrthoDB" id="10260668at2759"/>
<evidence type="ECO:0000256" key="6">
    <source>
        <dbReference type="ARBA" id="ARBA00022777"/>
    </source>
</evidence>
<dbReference type="CDD" id="cd24067">
    <property type="entry name" value="ASKHA_NBD_ROK_BsFRK-like"/>
    <property type="match status" value="1"/>
</dbReference>
<name>A0A485LH50_9STRA</name>
<accession>A0A485LH50</accession>
<evidence type="ECO:0000256" key="3">
    <source>
        <dbReference type="ARBA" id="ARBA00022679"/>
    </source>
</evidence>
<dbReference type="EMBL" id="CAADRA010006991">
    <property type="protein sequence ID" value="VFT97939.1"/>
    <property type="molecule type" value="Genomic_DNA"/>
</dbReference>
<comment type="catalytic activity">
    <reaction evidence="12">
        <text>D-fructose + ATP = D-fructose 6-phosphate + ADP + H(+)</text>
        <dbReference type="Rhea" id="RHEA:16125"/>
        <dbReference type="ChEBI" id="CHEBI:15378"/>
        <dbReference type="ChEBI" id="CHEBI:30616"/>
        <dbReference type="ChEBI" id="CHEBI:37721"/>
        <dbReference type="ChEBI" id="CHEBI:61527"/>
        <dbReference type="ChEBI" id="CHEBI:456216"/>
        <dbReference type="EC" id="2.7.1.4"/>
    </reaction>
</comment>
<keyword evidence="8" id="KW-0067">ATP-binding</keyword>
<keyword evidence="15" id="KW-1185">Reference proteome</keyword>
<gene>
    <name evidence="14" type="primary">Aste57867_21267</name>
    <name evidence="13" type="ORF">As57867_021198</name>
    <name evidence="14" type="ORF">ASTE57867_21267</name>
</gene>
<dbReference type="SUPFAM" id="SSF53067">
    <property type="entry name" value="Actin-like ATPase domain"/>
    <property type="match status" value="1"/>
</dbReference>
<evidence type="ECO:0000313" key="15">
    <source>
        <dbReference type="Proteomes" id="UP000332933"/>
    </source>
</evidence>
<evidence type="ECO:0000256" key="10">
    <source>
        <dbReference type="ARBA" id="ARBA00023277"/>
    </source>
</evidence>
<evidence type="ECO:0000256" key="5">
    <source>
        <dbReference type="ARBA" id="ARBA00022741"/>
    </source>
</evidence>
<dbReference type="InterPro" id="IPR043129">
    <property type="entry name" value="ATPase_NBD"/>
</dbReference>
<protein>
    <recommendedName>
        <fullName evidence="11">fructokinase</fullName>
        <ecNumber evidence="11">2.7.1.4</ecNumber>
    </recommendedName>
</protein>
<keyword evidence="9" id="KW-0460">Magnesium</keyword>
<dbReference type="InterPro" id="IPR049874">
    <property type="entry name" value="ROK_cs"/>
</dbReference>
<dbReference type="InterPro" id="IPR000600">
    <property type="entry name" value="ROK"/>
</dbReference>
<dbReference type="PANTHER" id="PTHR42742">
    <property type="entry name" value="TRANSCRIPTIONAL REPRESSOR MPRA"/>
    <property type="match status" value="1"/>
</dbReference>
<keyword evidence="4" id="KW-0479">Metal-binding</keyword>
<evidence type="ECO:0000256" key="2">
    <source>
        <dbReference type="ARBA" id="ARBA00006479"/>
    </source>
</evidence>
<dbReference type="Pfam" id="PF00480">
    <property type="entry name" value="ROK"/>
    <property type="match status" value="1"/>
</dbReference>
<dbReference type="Gene3D" id="3.30.420.40">
    <property type="match status" value="2"/>
</dbReference>
<comment type="similarity">
    <text evidence="2">Belongs to the ROK (NagC/XylR) family.</text>
</comment>
<evidence type="ECO:0000256" key="11">
    <source>
        <dbReference type="ARBA" id="ARBA00038887"/>
    </source>
</evidence>
<dbReference type="GO" id="GO:0005524">
    <property type="term" value="F:ATP binding"/>
    <property type="evidence" value="ECO:0007669"/>
    <property type="project" value="UniProtKB-KW"/>
</dbReference>
<keyword evidence="6" id="KW-0418">Kinase</keyword>
<dbReference type="GO" id="GO:0046872">
    <property type="term" value="F:metal ion binding"/>
    <property type="evidence" value="ECO:0007669"/>
    <property type="project" value="UniProtKB-KW"/>
</dbReference>
<keyword evidence="5" id="KW-0547">Nucleotide-binding</keyword>
<sequence>MYRYTNYCSVARQAGFRANTTRTNCDCHPDNRCPLSVRSEATTTSVQRFVVSKARTERDGAQVCWGKSTSPRVELGGTTWALAIAHDSPLNIITRTRLDTTTPEETIARAFAWLDTQEFDAIGIASFGPVDLNPASETYGFITTTPKPQWANTDIVGAFQDKYPSVPINFETDVNAPALFEAKFGGHGDVASLCYITVGTGIGVGVCIDGKPVHGMMHPEAGHMHVPLAPEDLAAGFGGICPFHGACAEGMAASGAIAARLQVERAALESVADNNPVWDTVAHYLAHVCVNLTLTVSPQVIVIGGGISKRPNLLPKIHAKFTAFLNGYVRTPPVDAFIKLSFHQDIGLVSSLELARLVA</sequence>
<dbReference type="GO" id="GO:0008865">
    <property type="term" value="F:fructokinase activity"/>
    <property type="evidence" value="ECO:0007669"/>
    <property type="project" value="UniProtKB-EC"/>
</dbReference>
<reference evidence="13" key="2">
    <citation type="submission" date="2019-06" db="EMBL/GenBank/DDBJ databases">
        <title>Genomics analysis of Aphanomyces spp. identifies a new class of oomycete effector associated with host adaptation.</title>
        <authorList>
            <person name="Gaulin E."/>
        </authorList>
    </citation>
    <scope>NUCLEOTIDE SEQUENCE</scope>
    <source>
        <strain evidence="13">CBS 578.67</strain>
    </source>
</reference>
<evidence type="ECO:0000256" key="12">
    <source>
        <dbReference type="ARBA" id="ARBA00048451"/>
    </source>
</evidence>
<comment type="cofactor">
    <cofactor evidence="1">
        <name>Mg(2+)</name>
        <dbReference type="ChEBI" id="CHEBI:18420"/>
    </cofactor>
</comment>
<dbReference type="Proteomes" id="UP000332933">
    <property type="component" value="Unassembled WGS sequence"/>
</dbReference>
<keyword evidence="3" id="KW-0808">Transferase</keyword>
<dbReference type="FunFam" id="3.30.420.40:FF:000136">
    <property type="entry name" value="Putative fructokinase"/>
    <property type="match status" value="1"/>
</dbReference>
<dbReference type="PANTHER" id="PTHR42742:SF3">
    <property type="entry name" value="FRUCTOKINASE"/>
    <property type="match status" value="1"/>
</dbReference>
<keyword evidence="7" id="KW-0862">Zinc</keyword>
<dbReference type="EC" id="2.7.1.4" evidence="11"/>
<dbReference type="InterPro" id="IPR051804">
    <property type="entry name" value="Carb_Metab_Reg_Kinase/Isom"/>
</dbReference>
<evidence type="ECO:0000256" key="7">
    <source>
        <dbReference type="ARBA" id="ARBA00022833"/>
    </source>
</evidence>
<evidence type="ECO:0000313" key="14">
    <source>
        <dbReference type="EMBL" id="VFT97939.1"/>
    </source>
</evidence>
<dbReference type="AlphaFoldDB" id="A0A485LH50"/>
<keyword evidence="10" id="KW-0119">Carbohydrate metabolism</keyword>
<evidence type="ECO:0000256" key="4">
    <source>
        <dbReference type="ARBA" id="ARBA00022723"/>
    </source>
</evidence>